<dbReference type="InterPro" id="IPR008969">
    <property type="entry name" value="CarboxyPept-like_regulatory"/>
</dbReference>
<keyword evidence="1" id="KW-0732">Signal</keyword>
<reference evidence="2 3" key="1">
    <citation type="submission" date="2020-08" db="EMBL/GenBank/DDBJ databases">
        <title>Genomic Encyclopedia of Type Strains, Phase IV (KMG-IV): sequencing the most valuable type-strain genomes for metagenomic binning, comparative biology and taxonomic classification.</title>
        <authorList>
            <person name="Goeker M."/>
        </authorList>
    </citation>
    <scope>NUCLEOTIDE SEQUENCE [LARGE SCALE GENOMIC DNA]</scope>
    <source>
        <strain evidence="2 3">DSM 23562</strain>
    </source>
</reference>
<organism evidence="2 3">
    <name type="scientific">Armatimonas rosea</name>
    <dbReference type="NCBI Taxonomy" id="685828"/>
    <lineage>
        <taxon>Bacteria</taxon>
        <taxon>Bacillati</taxon>
        <taxon>Armatimonadota</taxon>
        <taxon>Armatimonadia</taxon>
        <taxon>Armatimonadales</taxon>
        <taxon>Armatimonadaceae</taxon>
        <taxon>Armatimonas</taxon>
    </lineage>
</organism>
<feature type="chain" id="PRO_5030921566" evidence="1">
    <location>
        <begin position="20"/>
        <end position="293"/>
    </location>
</feature>
<feature type="signal peptide" evidence="1">
    <location>
        <begin position="1"/>
        <end position="19"/>
    </location>
</feature>
<dbReference type="AlphaFoldDB" id="A0A7W9SN82"/>
<dbReference type="SUPFAM" id="SSF49464">
    <property type="entry name" value="Carboxypeptidase regulatory domain-like"/>
    <property type="match status" value="3"/>
</dbReference>
<keyword evidence="3" id="KW-1185">Reference proteome</keyword>
<proteinExistence type="predicted"/>
<comment type="caution">
    <text evidence="2">The sequence shown here is derived from an EMBL/GenBank/DDBJ whole genome shotgun (WGS) entry which is preliminary data.</text>
</comment>
<dbReference type="Proteomes" id="UP000520814">
    <property type="component" value="Unassembled WGS sequence"/>
</dbReference>
<dbReference type="InterPro" id="IPR019546">
    <property type="entry name" value="TAT_signal_bac_arc"/>
</dbReference>
<protein>
    <submittedName>
        <fullName evidence="2">Lysophospholipase L1-like esterase</fullName>
    </submittedName>
</protein>
<evidence type="ECO:0000313" key="2">
    <source>
        <dbReference type="EMBL" id="MBB6049088.1"/>
    </source>
</evidence>
<dbReference type="Pfam" id="PF13620">
    <property type="entry name" value="CarboxypepD_reg"/>
    <property type="match status" value="2"/>
</dbReference>
<name>A0A7W9SN82_ARMRO</name>
<dbReference type="RefSeq" id="WP_184192707.1">
    <property type="nucleotide sequence ID" value="NZ_JACHGW010000001.1"/>
</dbReference>
<sequence>MTRRNFLALSALASLAAGCGGGGGNDNNAAQVKGIVYDSLQSDLPLEGVTVTIGTASAVTTARAQASSTNLVGSFRITGAVIGASTATITVPGKPAQTVAFQPSLAAGTNPDLALYINIGQVRGRVLDETGKPVKNAFVVVNTAQGSISGFSNTDGTFLIDLVPDGPAELSAGSGSKIATKNLTVAFGINEAGDLTLQVDPNPNPPAPLKTISGKVTSALDSSAIPNAPVFLLRDSIQLETINTDTAGNYFFIVPAGTYAVQAVPGGYVSETKPAVLANPNNPLTVNFNLTPR</sequence>
<evidence type="ECO:0000313" key="3">
    <source>
        <dbReference type="Proteomes" id="UP000520814"/>
    </source>
</evidence>
<evidence type="ECO:0000256" key="1">
    <source>
        <dbReference type="SAM" id="SignalP"/>
    </source>
</evidence>
<dbReference type="EMBL" id="JACHGW010000001">
    <property type="protein sequence ID" value="MBB6049088.1"/>
    <property type="molecule type" value="Genomic_DNA"/>
</dbReference>
<dbReference type="NCBIfam" id="TIGR01409">
    <property type="entry name" value="TAT_signal_seq"/>
    <property type="match status" value="1"/>
</dbReference>
<accession>A0A7W9SN82</accession>
<gene>
    <name evidence="2" type="ORF">HNQ39_000850</name>
</gene>
<dbReference type="Gene3D" id="2.60.40.1120">
    <property type="entry name" value="Carboxypeptidase-like, regulatory domain"/>
    <property type="match status" value="2"/>
</dbReference>
<dbReference type="PROSITE" id="PS51257">
    <property type="entry name" value="PROKAR_LIPOPROTEIN"/>
    <property type="match status" value="1"/>
</dbReference>